<evidence type="ECO:0000256" key="7">
    <source>
        <dbReference type="ARBA" id="ARBA00022603"/>
    </source>
</evidence>
<evidence type="ECO:0000256" key="6">
    <source>
        <dbReference type="ARBA" id="ARBA00022552"/>
    </source>
</evidence>
<sequence>MRIPRIYTKALEANLDNLWLDPDTSHYLGRVLRMKPHQQLYLFDGEGYEVLAEITAFEGKNKTQVTVLEVSNINTESPIHIHLGQSISKGDRMDFTIQKSVELGVSEITPIWAERCEVKLKGDRIQKKVDHWQSIAVSACEQCGRNRVPKIHTPITLEEWLKQRNEETRITLHHRATTNLKELSTPTQTALLIGPEGGLTEQEIAQSELHGFLSIAMGPRVLRTETASLAALTLMQYEWGDF</sequence>
<dbReference type="PIRSF" id="PIRSF015601">
    <property type="entry name" value="MTase_slr0722"/>
    <property type="match status" value="1"/>
</dbReference>
<feature type="domain" description="Ribosomal RNA small subunit methyltransferase E methyltransferase" evidence="13">
    <location>
        <begin position="76"/>
        <end position="236"/>
    </location>
</feature>
<dbReference type="RefSeq" id="WP_386721728.1">
    <property type="nucleotide sequence ID" value="NZ_JBHRSZ010000005.1"/>
</dbReference>
<dbReference type="EC" id="2.1.1.193" evidence="3 12"/>
<dbReference type="Pfam" id="PF20260">
    <property type="entry name" value="PUA_4"/>
    <property type="match status" value="1"/>
</dbReference>
<dbReference type="PANTHER" id="PTHR30027:SF3">
    <property type="entry name" value="16S RRNA (URACIL(1498)-N(3))-METHYLTRANSFERASE"/>
    <property type="match status" value="1"/>
</dbReference>
<evidence type="ECO:0000256" key="10">
    <source>
        <dbReference type="ARBA" id="ARBA00025699"/>
    </source>
</evidence>
<comment type="subcellular location">
    <subcellularLocation>
        <location evidence="1 12">Cytoplasm</location>
    </subcellularLocation>
</comment>
<evidence type="ECO:0000313" key="15">
    <source>
        <dbReference type="EMBL" id="MFC3152006.1"/>
    </source>
</evidence>
<dbReference type="PANTHER" id="PTHR30027">
    <property type="entry name" value="RIBOSOMAL RNA SMALL SUBUNIT METHYLTRANSFERASE E"/>
    <property type="match status" value="1"/>
</dbReference>
<evidence type="ECO:0000259" key="14">
    <source>
        <dbReference type="Pfam" id="PF20260"/>
    </source>
</evidence>
<evidence type="ECO:0000259" key="13">
    <source>
        <dbReference type="Pfam" id="PF04452"/>
    </source>
</evidence>
<dbReference type="InterPro" id="IPR029028">
    <property type="entry name" value="Alpha/beta_knot_MTases"/>
</dbReference>
<accession>A0ABV7HKG1</accession>
<dbReference type="Proteomes" id="UP001595476">
    <property type="component" value="Unassembled WGS sequence"/>
</dbReference>
<comment type="catalytic activity">
    <reaction evidence="11 12">
        <text>uridine(1498) in 16S rRNA + S-adenosyl-L-methionine = N(3)-methyluridine(1498) in 16S rRNA + S-adenosyl-L-homocysteine + H(+)</text>
        <dbReference type="Rhea" id="RHEA:42920"/>
        <dbReference type="Rhea" id="RHEA-COMP:10283"/>
        <dbReference type="Rhea" id="RHEA-COMP:10284"/>
        <dbReference type="ChEBI" id="CHEBI:15378"/>
        <dbReference type="ChEBI" id="CHEBI:57856"/>
        <dbReference type="ChEBI" id="CHEBI:59789"/>
        <dbReference type="ChEBI" id="CHEBI:65315"/>
        <dbReference type="ChEBI" id="CHEBI:74502"/>
        <dbReference type="EC" id="2.1.1.193"/>
    </reaction>
</comment>
<evidence type="ECO:0000256" key="9">
    <source>
        <dbReference type="ARBA" id="ARBA00022691"/>
    </source>
</evidence>
<protein>
    <recommendedName>
        <fullName evidence="4 12">Ribosomal RNA small subunit methyltransferase E</fullName>
        <ecNumber evidence="3 12">2.1.1.193</ecNumber>
    </recommendedName>
</protein>
<evidence type="ECO:0000256" key="1">
    <source>
        <dbReference type="ARBA" id="ARBA00004496"/>
    </source>
</evidence>
<evidence type="ECO:0000313" key="16">
    <source>
        <dbReference type="Proteomes" id="UP001595476"/>
    </source>
</evidence>
<dbReference type="InterPro" id="IPR046886">
    <property type="entry name" value="RsmE_MTase_dom"/>
</dbReference>
<evidence type="ECO:0000256" key="4">
    <source>
        <dbReference type="ARBA" id="ARBA00013673"/>
    </source>
</evidence>
<comment type="caution">
    <text evidence="15">The sequence shown here is derived from an EMBL/GenBank/DDBJ whole genome shotgun (WGS) entry which is preliminary data.</text>
</comment>
<keyword evidence="6 12" id="KW-0698">rRNA processing</keyword>
<evidence type="ECO:0000256" key="11">
    <source>
        <dbReference type="ARBA" id="ARBA00047944"/>
    </source>
</evidence>
<dbReference type="SUPFAM" id="SSF88697">
    <property type="entry name" value="PUA domain-like"/>
    <property type="match status" value="1"/>
</dbReference>
<evidence type="ECO:0000256" key="8">
    <source>
        <dbReference type="ARBA" id="ARBA00022679"/>
    </source>
</evidence>
<evidence type="ECO:0000256" key="2">
    <source>
        <dbReference type="ARBA" id="ARBA00005528"/>
    </source>
</evidence>
<keyword evidence="16" id="KW-1185">Reference proteome</keyword>
<evidence type="ECO:0000256" key="12">
    <source>
        <dbReference type="PIRNR" id="PIRNR015601"/>
    </source>
</evidence>
<keyword evidence="9 12" id="KW-0949">S-adenosyl-L-methionine</keyword>
<keyword evidence="7 12" id="KW-0489">Methyltransferase</keyword>
<keyword evidence="8 12" id="KW-0808">Transferase</keyword>
<dbReference type="CDD" id="cd18084">
    <property type="entry name" value="RsmE-like"/>
    <property type="match status" value="1"/>
</dbReference>
<dbReference type="NCBIfam" id="NF008692">
    <property type="entry name" value="PRK11713.1-5"/>
    <property type="match status" value="1"/>
</dbReference>
<dbReference type="Pfam" id="PF04452">
    <property type="entry name" value="Methyltrans_RNA"/>
    <property type="match status" value="1"/>
</dbReference>
<dbReference type="NCBIfam" id="TIGR00046">
    <property type="entry name" value="RsmE family RNA methyltransferase"/>
    <property type="match status" value="1"/>
</dbReference>
<dbReference type="Gene3D" id="3.40.1280.10">
    <property type="match status" value="1"/>
</dbReference>
<proteinExistence type="inferred from homology"/>
<keyword evidence="5 12" id="KW-0963">Cytoplasm</keyword>
<dbReference type="GO" id="GO:0008168">
    <property type="term" value="F:methyltransferase activity"/>
    <property type="evidence" value="ECO:0007669"/>
    <property type="project" value="UniProtKB-KW"/>
</dbReference>
<dbReference type="EMBL" id="JBHRSZ010000005">
    <property type="protein sequence ID" value="MFC3152006.1"/>
    <property type="molecule type" value="Genomic_DNA"/>
</dbReference>
<comment type="function">
    <text evidence="10 12">Specifically methylates the N3 position of the uracil ring of uridine 1498 (m3U1498) in 16S rRNA. Acts on the fully assembled 30S ribosomal subunit.</text>
</comment>
<feature type="domain" description="Ribosomal RNA small subunit methyltransferase E PUA-like" evidence="14">
    <location>
        <begin position="20"/>
        <end position="66"/>
    </location>
</feature>
<dbReference type="InterPro" id="IPR029026">
    <property type="entry name" value="tRNA_m1G_MTases_N"/>
</dbReference>
<name>A0ABV7HKG1_9GAMM</name>
<organism evidence="15 16">
    <name type="scientific">Litoribrevibacter euphylliae</name>
    <dbReference type="NCBI Taxonomy" id="1834034"/>
    <lineage>
        <taxon>Bacteria</taxon>
        <taxon>Pseudomonadati</taxon>
        <taxon>Pseudomonadota</taxon>
        <taxon>Gammaproteobacteria</taxon>
        <taxon>Oceanospirillales</taxon>
        <taxon>Oceanospirillaceae</taxon>
        <taxon>Litoribrevibacter</taxon>
    </lineage>
</organism>
<gene>
    <name evidence="15" type="ORF">ACFOEK_13270</name>
</gene>
<comment type="similarity">
    <text evidence="2 12">Belongs to the RNA methyltransferase RsmE family.</text>
</comment>
<reference evidence="16" key="1">
    <citation type="journal article" date="2019" name="Int. J. Syst. Evol. Microbiol.">
        <title>The Global Catalogue of Microorganisms (GCM) 10K type strain sequencing project: providing services to taxonomists for standard genome sequencing and annotation.</title>
        <authorList>
            <consortium name="The Broad Institute Genomics Platform"/>
            <consortium name="The Broad Institute Genome Sequencing Center for Infectious Disease"/>
            <person name="Wu L."/>
            <person name="Ma J."/>
        </authorList>
    </citation>
    <scope>NUCLEOTIDE SEQUENCE [LARGE SCALE GENOMIC DNA]</scope>
    <source>
        <strain evidence="16">KCTC 52438</strain>
    </source>
</reference>
<dbReference type="Gene3D" id="2.40.240.20">
    <property type="entry name" value="Hypothetical PUA domain-like, domain 1"/>
    <property type="match status" value="1"/>
</dbReference>
<dbReference type="InterPro" id="IPR046887">
    <property type="entry name" value="RsmE_PUA-like"/>
</dbReference>
<dbReference type="SUPFAM" id="SSF75217">
    <property type="entry name" value="alpha/beta knot"/>
    <property type="match status" value="1"/>
</dbReference>
<dbReference type="InterPro" id="IPR015947">
    <property type="entry name" value="PUA-like_sf"/>
</dbReference>
<dbReference type="GO" id="GO:0032259">
    <property type="term" value="P:methylation"/>
    <property type="evidence" value="ECO:0007669"/>
    <property type="project" value="UniProtKB-KW"/>
</dbReference>
<evidence type="ECO:0000256" key="3">
    <source>
        <dbReference type="ARBA" id="ARBA00012328"/>
    </source>
</evidence>
<dbReference type="InterPro" id="IPR006700">
    <property type="entry name" value="RsmE"/>
</dbReference>
<evidence type="ECO:0000256" key="5">
    <source>
        <dbReference type="ARBA" id="ARBA00022490"/>
    </source>
</evidence>